<reference evidence="1" key="1">
    <citation type="journal article" date="2015" name="Nature">
        <title>Complex archaea that bridge the gap between prokaryotes and eukaryotes.</title>
        <authorList>
            <person name="Spang A."/>
            <person name="Saw J.H."/>
            <person name="Jorgensen S.L."/>
            <person name="Zaremba-Niedzwiedzka K."/>
            <person name="Martijn J."/>
            <person name="Lind A.E."/>
            <person name="van Eijk R."/>
            <person name="Schleper C."/>
            <person name="Guy L."/>
            <person name="Ettema T.J."/>
        </authorList>
    </citation>
    <scope>NUCLEOTIDE SEQUENCE</scope>
</reference>
<comment type="caution">
    <text evidence="1">The sequence shown here is derived from an EMBL/GenBank/DDBJ whole genome shotgun (WGS) entry which is preliminary data.</text>
</comment>
<gene>
    <name evidence="1" type="ORF">LCGC14_0818210</name>
</gene>
<evidence type="ECO:0000313" key="1">
    <source>
        <dbReference type="EMBL" id="KKN32002.1"/>
    </source>
</evidence>
<dbReference type="AlphaFoldDB" id="A0A0F9Q501"/>
<proteinExistence type="predicted"/>
<protein>
    <submittedName>
        <fullName evidence="1">Uncharacterized protein</fullName>
    </submittedName>
</protein>
<sequence>MVTQTGRMMVVNPNQAIVDRANIGLDDEFVDVYEFGTSQIYAFGTRVQIGERVYRYNLVGAVDGAAGKLYQPGVIEANGDVTDMAVDTPAIGARQMEVTNGANTAIAVSEFANGWLHVNDDTGEAYAYQIRDNDAIATSVAGTIYLYDQIKIALGAGATVSLTHSPYYQTIIHPSPPTSLVVGVMPGIVTAANYGWLQTWGPAAVLQQGTIYQGQDVMASRTVDGAIEAYRISIRTGATGAG</sequence>
<feature type="non-terminal residue" evidence="1">
    <location>
        <position position="242"/>
    </location>
</feature>
<dbReference type="EMBL" id="LAZR01002284">
    <property type="protein sequence ID" value="KKN32002.1"/>
    <property type="molecule type" value="Genomic_DNA"/>
</dbReference>
<accession>A0A0F9Q501</accession>
<name>A0A0F9Q501_9ZZZZ</name>
<organism evidence="1">
    <name type="scientific">marine sediment metagenome</name>
    <dbReference type="NCBI Taxonomy" id="412755"/>
    <lineage>
        <taxon>unclassified sequences</taxon>
        <taxon>metagenomes</taxon>
        <taxon>ecological metagenomes</taxon>
    </lineage>
</organism>